<feature type="domain" description="TRAP C4-dicarboxylate transport system permease DctM subunit" evidence="9">
    <location>
        <begin position="14"/>
        <end position="517"/>
    </location>
</feature>
<dbReference type="RefSeq" id="WP_011645917.1">
    <property type="nucleotide sequence ID" value="NZ_ARYI01000001.1"/>
</dbReference>
<keyword evidence="2" id="KW-1003">Cell membrane</keyword>
<dbReference type="Proteomes" id="UP000025061">
    <property type="component" value="Unassembled WGS sequence"/>
</dbReference>
<dbReference type="AlphaFoldDB" id="A0A059FZN9"/>
<dbReference type="InterPro" id="IPR004681">
    <property type="entry name" value="TRAP_DctM"/>
</dbReference>
<comment type="caution">
    <text evidence="10">The sequence shown here is derived from an EMBL/GenBank/DDBJ whole genome shotgun (WGS) entry which is preliminary data.</text>
</comment>
<evidence type="ECO:0000256" key="4">
    <source>
        <dbReference type="ARBA" id="ARBA00022692"/>
    </source>
</evidence>
<evidence type="ECO:0000256" key="2">
    <source>
        <dbReference type="ARBA" id="ARBA00022475"/>
    </source>
</evidence>
<evidence type="ECO:0000256" key="5">
    <source>
        <dbReference type="ARBA" id="ARBA00022989"/>
    </source>
</evidence>
<dbReference type="InterPro" id="IPR010656">
    <property type="entry name" value="DctM"/>
</dbReference>
<proteinExistence type="predicted"/>
<keyword evidence="3 7" id="KW-0997">Cell inner membrane</keyword>
<feature type="transmembrane region" description="Helical" evidence="8">
    <location>
        <begin position="298"/>
        <end position="315"/>
    </location>
</feature>
<dbReference type="Pfam" id="PF06808">
    <property type="entry name" value="DctM"/>
    <property type="match status" value="1"/>
</dbReference>
<feature type="transmembrane region" description="Helical" evidence="8">
    <location>
        <begin position="7"/>
        <end position="26"/>
    </location>
</feature>
<dbReference type="GO" id="GO:0005886">
    <property type="term" value="C:plasma membrane"/>
    <property type="evidence" value="ECO:0007669"/>
    <property type="project" value="UniProtKB-SubCell"/>
</dbReference>
<evidence type="ECO:0000256" key="3">
    <source>
        <dbReference type="ARBA" id="ARBA00022519"/>
    </source>
</evidence>
<feature type="transmembrane region" description="Helical" evidence="8">
    <location>
        <begin position="414"/>
        <end position="442"/>
    </location>
</feature>
<feature type="transmembrane region" description="Helical" evidence="8">
    <location>
        <begin position="32"/>
        <end position="51"/>
    </location>
</feature>
<feature type="transmembrane region" description="Helical" evidence="8">
    <location>
        <begin position="454"/>
        <end position="480"/>
    </location>
</feature>
<comment type="function">
    <text evidence="7">Part of the tripartite ATP-independent periplasmic (TRAP) transport system.</text>
</comment>
<dbReference type="EMBL" id="ARYI01000001">
    <property type="protein sequence ID" value="KCZ96172.1"/>
    <property type="molecule type" value="Genomic_DNA"/>
</dbReference>
<keyword evidence="6 8" id="KW-0472">Membrane</keyword>
<dbReference type="PATRIC" id="fig|1280951.3.peg.159"/>
<feature type="transmembrane region" description="Helical" evidence="8">
    <location>
        <begin position="63"/>
        <end position="82"/>
    </location>
</feature>
<keyword evidence="4 8" id="KW-0812">Transmembrane</keyword>
<accession>A0A059FZN9</accession>
<dbReference type="PANTHER" id="PTHR33362">
    <property type="entry name" value="SIALIC ACID TRAP TRANSPORTER PERMEASE PROTEIN SIAT-RELATED"/>
    <property type="match status" value="1"/>
</dbReference>
<keyword evidence="7" id="KW-0813">Transport</keyword>
<reference evidence="10 11" key="1">
    <citation type="submission" date="2013-04" db="EMBL/GenBank/DDBJ databases">
        <title>Hyphomonas hirschiana VP5 Genome Sequencing.</title>
        <authorList>
            <person name="Lai Q."/>
            <person name="Shao Z."/>
        </authorList>
    </citation>
    <scope>NUCLEOTIDE SEQUENCE [LARGE SCALE GENOMIC DNA]</scope>
    <source>
        <strain evidence="10 11">VP5</strain>
    </source>
</reference>
<protein>
    <submittedName>
        <fullName evidence="10">TRAP dicarboxylate transporter subunit DctM</fullName>
    </submittedName>
</protein>
<keyword evidence="11" id="KW-1185">Reference proteome</keyword>
<dbReference type="PANTHER" id="PTHR33362:SF7">
    <property type="entry name" value="SLL1103 PROTEIN"/>
    <property type="match status" value="1"/>
</dbReference>
<feature type="transmembrane region" description="Helical" evidence="8">
    <location>
        <begin position="274"/>
        <end position="291"/>
    </location>
</feature>
<feature type="transmembrane region" description="Helical" evidence="8">
    <location>
        <begin position="199"/>
        <end position="224"/>
    </location>
</feature>
<evidence type="ECO:0000313" key="11">
    <source>
        <dbReference type="Proteomes" id="UP000025061"/>
    </source>
</evidence>
<sequence>MELEAILAISMFIFAIGALLAGYPVALTLGGVALIFALIGIATGVFPESFLKAFPSRIEGSSIMQSQTLLAVPLFVIMGVILERSRVAEDLLNIASRLLGKVRGGLGFAVVLVGTLLAASTGIVGATVITMTLIALPSMIRQGYDPRLATGTIAASGTLGQIIPPSIVLILLADAISNAASQASLRTGGGSAVVSVGDLFAGALIPGLILVALYMLWIAAMAIFRPSSCPPATVIEGTAPLTMRDVALGLGAPLALIVAVLGSILGGIAPPTEAAAIGAGGAILLAGMRLAREAQSRLMPVMLAGLAGLILIIVLRNTLDLRTASSGHSGADFIGMAITGLGAFAFFAALISGLLVLRRVRELTPALKSSAHITSMVFLILIGASLFSLVFRGFDGDDLVAELLHSVPGGKWGALGMAMLVMFVLGFFLDFIEIVFVVVPLVAPPLIMLGFDPVWLGILMAINLQTSFLTPPFGFALFYLRGAAPPEVSTMQIWRGAVPFIGLQLILLAMIAAIPGLATWLPALAAK</sequence>
<feature type="transmembrane region" description="Helical" evidence="8">
    <location>
        <begin position="369"/>
        <end position="394"/>
    </location>
</feature>
<organism evidence="10 11">
    <name type="scientific">Hyphomonas hirschiana VP5</name>
    <dbReference type="NCBI Taxonomy" id="1280951"/>
    <lineage>
        <taxon>Bacteria</taxon>
        <taxon>Pseudomonadati</taxon>
        <taxon>Pseudomonadota</taxon>
        <taxon>Alphaproteobacteria</taxon>
        <taxon>Hyphomonadales</taxon>
        <taxon>Hyphomonadaceae</taxon>
        <taxon>Hyphomonas</taxon>
    </lineage>
</organism>
<evidence type="ECO:0000256" key="1">
    <source>
        <dbReference type="ARBA" id="ARBA00004429"/>
    </source>
</evidence>
<evidence type="ECO:0000256" key="7">
    <source>
        <dbReference type="RuleBase" id="RU369079"/>
    </source>
</evidence>
<feature type="transmembrane region" description="Helical" evidence="8">
    <location>
        <begin position="500"/>
        <end position="521"/>
    </location>
</feature>
<evidence type="ECO:0000259" key="9">
    <source>
        <dbReference type="Pfam" id="PF06808"/>
    </source>
</evidence>
<name>A0A059FZN9_9PROT</name>
<dbReference type="OrthoDB" id="7339120at2"/>
<evidence type="ECO:0000256" key="6">
    <source>
        <dbReference type="ARBA" id="ARBA00023136"/>
    </source>
</evidence>
<gene>
    <name evidence="10" type="ORF">HHI_00795</name>
</gene>
<feature type="transmembrane region" description="Helical" evidence="8">
    <location>
        <begin position="106"/>
        <end position="136"/>
    </location>
</feature>
<dbReference type="GO" id="GO:0022857">
    <property type="term" value="F:transmembrane transporter activity"/>
    <property type="evidence" value="ECO:0007669"/>
    <property type="project" value="UniProtKB-UniRule"/>
</dbReference>
<keyword evidence="5 8" id="KW-1133">Transmembrane helix</keyword>
<evidence type="ECO:0000313" key="10">
    <source>
        <dbReference type="EMBL" id="KCZ96172.1"/>
    </source>
</evidence>
<evidence type="ECO:0000256" key="8">
    <source>
        <dbReference type="SAM" id="Phobius"/>
    </source>
</evidence>
<comment type="subcellular location">
    <subcellularLocation>
        <location evidence="1 7">Cell inner membrane</location>
        <topology evidence="1 7">Multi-pass membrane protein</topology>
    </subcellularLocation>
</comment>
<feature type="transmembrane region" description="Helical" evidence="8">
    <location>
        <begin position="335"/>
        <end position="357"/>
    </location>
</feature>
<feature type="transmembrane region" description="Helical" evidence="8">
    <location>
        <begin position="245"/>
        <end position="268"/>
    </location>
</feature>